<organism evidence="9 10">
    <name type="scientific">Spiribacter aquaticus</name>
    <dbReference type="NCBI Taxonomy" id="1935996"/>
    <lineage>
        <taxon>Bacteria</taxon>
        <taxon>Pseudomonadati</taxon>
        <taxon>Pseudomonadota</taxon>
        <taxon>Gammaproteobacteria</taxon>
        <taxon>Chromatiales</taxon>
        <taxon>Ectothiorhodospiraceae</taxon>
        <taxon>Spiribacter</taxon>
    </lineage>
</organism>
<keyword evidence="4" id="KW-1003">Cell membrane</keyword>
<evidence type="ECO:0000256" key="8">
    <source>
        <dbReference type="SAM" id="Phobius"/>
    </source>
</evidence>
<feature type="transmembrane region" description="Helical" evidence="8">
    <location>
        <begin position="206"/>
        <end position="224"/>
    </location>
</feature>
<comment type="similarity">
    <text evidence="2">Belongs to the AzlC family.</text>
</comment>
<keyword evidence="3" id="KW-0813">Transport</keyword>
<sequence>MASARQQAFSDGLKAVAPMVAAIVPFGVTAGVAGLDAGLGAALTLGMSLIVFAGASQLASIQLIDAGAAAPLVVLTALIINLRMLMYSAHLAPHFRHVGAGSRSLMAYILTDQAYALTISRVMTRGGERFNHWFYFGVALPLWGVWQLATAFGYWAGTAMPPAWELGFIVPLIFLALLVMSISSRPGVIAALVAGSLSVLGRDLPAGLGLTLASLAGIVAGVVAEGWRRG</sequence>
<evidence type="ECO:0000256" key="3">
    <source>
        <dbReference type="ARBA" id="ARBA00022448"/>
    </source>
</evidence>
<feature type="transmembrane region" description="Helical" evidence="8">
    <location>
        <begin position="39"/>
        <end position="59"/>
    </location>
</feature>
<name>A0A557RM85_9GAMM</name>
<evidence type="ECO:0000256" key="2">
    <source>
        <dbReference type="ARBA" id="ARBA00010735"/>
    </source>
</evidence>
<dbReference type="RefSeq" id="WP_110883405.1">
    <property type="nucleotide sequence ID" value="NZ_VMKP01000001.1"/>
</dbReference>
<feature type="transmembrane region" description="Helical" evidence="8">
    <location>
        <begin position="66"/>
        <end position="85"/>
    </location>
</feature>
<evidence type="ECO:0000256" key="6">
    <source>
        <dbReference type="ARBA" id="ARBA00022989"/>
    </source>
</evidence>
<gene>
    <name evidence="9" type="ORF">FPL11_00455</name>
</gene>
<dbReference type="Pfam" id="PF03591">
    <property type="entry name" value="AzlC"/>
    <property type="match status" value="1"/>
</dbReference>
<feature type="transmembrane region" description="Helical" evidence="8">
    <location>
        <begin position="12"/>
        <end position="33"/>
    </location>
</feature>
<comment type="caution">
    <text evidence="9">The sequence shown here is derived from an EMBL/GenBank/DDBJ whole genome shotgun (WGS) entry which is preliminary data.</text>
</comment>
<keyword evidence="7 8" id="KW-0472">Membrane</keyword>
<evidence type="ECO:0000256" key="4">
    <source>
        <dbReference type="ARBA" id="ARBA00022475"/>
    </source>
</evidence>
<dbReference type="InterPro" id="IPR011606">
    <property type="entry name" value="Brnchd-chn_aa_trnsp_permease"/>
</dbReference>
<dbReference type="GO" id="GO:0005886">
    <property type="term" value="C:plasma membrane"/>
    <property type="evidence" value="ECO:0007669"/>
    <property type="project" value="UniProtKB-SubCell"/>
</dbReference>
<evidence type="ECO:0000256" key="7">
    <source>
        <dbReference type="ARBA" id="ARBA00023136"/>
    </source>
</evidence>
<reference evidence="9 10" key="1">
    <citation type="submission" date="2019-07" db="EMBL/GenBank/DDBJ databases">
        <title>Reclasification of Spiribacter aquaticus.</title>
        <authorList>
            <person name="Leon M.J."/>
            <person name="Sanchez-Porro C."/>
            <person name="Ventosa A."/>
        </authorList>
    </citation>
    <scope>NUCLEOTIDE SEQUENCE [LARGE SCALE GENOMIC DNA]</scope>
    <source>
        <strain evidence="9 10">SP30</strain>
    </source>
</reference>
<accession>A0A557RM85</accession>
<feature type="transmembrane region" description="Helical" evidence="8">
    <location>
        <begin position="134"/>
        <end position="156"/>
    </location>
</feature>
<feature type="transmembrane region" description="Helical" evidence="8">
    <location>
        <begin position="168"/>
        <end position="194"/>
    </location>
</feature>
<dbReference type="PANTHER" id="PTHR34979">
    <property type="entry name" value="INNER MEMBRANE PROTEIN YGAZ"/>
    <property type="match status" value="1"/>
</dbReference>
<proteinExistence type="inferred from homology"/>
<evidence type="ECO:0000256" key="5">
    <source>
        <dbReference type="ARBA" id="ARBA00022692"/>
    </source>
</evidence>
<evidence type="ECO:0000256" key="1">
    <source>
        <dbReference type="ARBA" id="ARBA00004651"/>
    </source>
</evidence>
<keyword evidence="6 8" id="KW-1133">Transmembrane helix</keyword>
<keyword evidence="5 8" id="KW-0812">Transmembrane</keyword>
<evidence type="ECO:0000313" key="10">
    <source>
        <dbReference type="Proteomes" id="UP000316688"/>
    </source>
</evidence>
<dbReference type="AlphaFoldDB" id="A0A557RM85"/>
<keyword evidence="10" id="KW-1185">Reference proteome</keyword>
<comment type="subcellular location">
    <subcellularLocation>
        <location evidence="1">Cell membrane</location>
        <topology evidence="1">Multi-pass membrane protein</topology>
    </subcellularLocation>
</comment>
<dbReference type="GO" id="GO:1903785">
    <property type="term" value="P:L-valine transmembrane transport"/>
    <property type="evidence" value="ECO:0007669"/>
    <property type="project" value="TreeGrafter"/>
</dbReference>
<dbReference type="EMBL" id="VMKP01000001">
    <property type="protein sequence ID" value="TVO66208.1"/>
    <property type="molecule type" value="Genomic_DNA"/>
</dbReference>
<protein>
    <submittedName>
        <fullName evidence="9">Branched-chain amino acid ABC transporter permease</fullName>
    </submittedName>
</protein>
<dbReference type="Proteomes" id="UP000316688">
    <property type="component" value="Unassembled WGS sequence"/>
</dbReference>
<dbReference type="PANTHER" id="PTHR34979:SF1">
    <property type="entry name" value="INNER MEMBRANE PROTEIN YGAZ"/>
    <property type="match status" value="1"/>
</dbReference>
<evidence type="ECO:0000313" key="9">
    <source>
        <dbReference type="EMBL" id="TVO66208.1"/>
    </source>
</evidence>